<keyword evidence="1 3" id="KW-0378">Hydrolase</keyword>
<dbReference type="InterPro" id="IPR022742">
    <property type="entry name" value="Hydrolase_4"/>
</dbReference>
<keyword evidence="4" id="KW-1185">Reference proteome</keyword>
<dbReference type="PANTHER" id="PTHR43798">
    <property type="entry name" value="MONOACYLGLYCEROL LIPASE"/>
    <property type="match status" value="1"/>
</dbReference>
<gene>
    <name evidence="3" type="ORF">CLV84_1698</name>
</gene>
<dbReference type="GO" id="GO:0016787">
    <property type="term" value="F:hydrolase activity"/>
    <property type="evidence" value="ECO:0007669"/>
    <property type="project" value="UniProtKB-KW"/>
</dbReference>
<dbReference type="SUPFAM" id="SSF53474">
    <property type="entry name" value="alpha/beta-Hydrolases"/>
    <property type="match status" value="1"/>
</dbReference>
<dbReference type="Gene3D" id="3.40.50.1820">
    <property type="entry name" value="alpha/beta hydrolase"/>
    <property type="match status" value="1"/>
</dbReference>
<evidence type="ECO:0000313" key="4">
    <source>
        <dbReference type="Proteomes" id="UP000237662"/>
    </source>
</evidence>
<dbReference type="Proteomes" id="UP000237662">
    <property type="component" value="Unassembled WGS sequence"/>
</dbReference>
<feature type="domain" description="Serine aminopeptidase S33" evidence="2">
    <location>
        <begin position="104"/>
        <end position="204"/>
    </location>
</feature>
<sequence length="346" mass="38780">MKYPSKWWIVPGALLAVAAAAYFMGPALDPPEYSTTLPKLPELGELEDFIQRRERDAPTRQNNEARIVWADATHAVTEYAFVYLHGFGASYRDGFPVNVNVPAIFGANVYLSRWSGHGLLPDDALELFTAERAWEDAKTALLIGQRIGKKVILFSTSTGGTLSLQLAATYPERVHAMINIGPNVEDDQPGASLLMSPWGHELAHLAALGQNRKITHDEPEAAQYFDTIYPAEALVQLQILVQTTMRDTTFESIECPVLTLYYKENFFQKDQHVEVTRLPEIQDLFVTPEDKKQLITLPTPKSHFMASDIKSEDWMATQRVIVEFCRSVLGMEPLHSVDYVANAPCL</sequence>
<proteinExistence type="predicted"/>
<dbReference type="InterPro" id="IPR029058">
    <property type="entry name" value="AB_hydrolase_fold"/>
</dbReference>
<dbReference type="GO" id="GO:0016020">
    <property type="term" value="C:membrane"/>
    <property type="evidence" value="ECO:0007669"/>
    <property type="project" value="TreeGrafter"/>
</dbReference>
<dbReference type="PANTHER" id="PTHR43798:SF31">
    <property type="entry name" value="AB HYDROLASE SUPERFAMILY PROTEIN YCLE"/>
    <property type="match status" value="1"/>
</dbReference>
<evidence type="ECO:0000259" key="2">
    <source>
        <dbReference type="Pfam" id="PF12146"/>
    </source>
</evidence>
<protein>
    <submittedName>
        <fullName evidence="3">Alpha-beta hydrolase superfamily lysophospholipase</fullName>
    </submittedName>
</protein>
<dbReference type="AlphaFoldDB" id="A0A2S6IB38"/>
<comment type="caution">
    <text evidence="3">The sequence shown here is derived from an EMBL/GenBank/DDBJ whole genome shotgun (WGS) entry which is preliminary data.</text>
</comment>
<dbReference type="InterPro" id="IPR050266">
    <property type="entry name" value="AB_hydrolase_sf"/>
</dbReference>
<accession>A0A2S6IB38</accession>
<dbReference type="RefSeq" id="WP_104419259.1">
    <property type="nucleotide sequence ID" value="NZ_PTJC01000005.1"/>
</dbReference>
<evidence type="ECO:0000256" key="1">
    <source>
        <dbReference type="ARBA" id="ARBA00022801"/>
    </source>
</evidence>
<name>A0A2S6IB38_9BACT</name>
<organism evidence="3 4">
    <name type="scientific">Neolewinella xylanilytica</name>
    <dbReference type="NCBI Taxonomy" id="1514080"/>
    <lineage>
        <taxon>Bacteria</taxon>
        <taxon>Pseudomonadati</taxon>
        <taxon>Bacteroidota</taxon>
        <taxon>Saprospiria</taxon>
        <taxon>Saprospirales</taxon>
        <taxon>Lewinellaceae</taxon>
        <taxon>Neolewinella</taxon>
    </lineage>
</organism>
<dbReference type="Pfam" id="PF12146">
    <property type="entry name" value="Hydrolase_4"/>
    <property type="match status" value="1"/>
</dbReference>
<dbReference type="EMBL" id="PTJC01000005">
    <property type="protein sequence ID" value="PPK88727.1"/>
    <property type="molecule type" value="Genomic_DNA"/>
</dbReference>
<evidence type="ECO:0000313" key="3">
    <source>
        <dbReference type="EMBL" id="PPK88727.1"/>
    </source>
</evidence>
<reference evidence="3 4" key="1">
    <citation type="submission" date="2018-02" db="EMBL/GenBank/DDBJ databases">
        <title>Genomic Encyclopedia of Archaeal and Bacterial Type Strains, Phase II (KMG-II): from individual species to whole genera.</title>
        <authorList>
            <person name="Goeker M."/>
        </authorList>
    </citation>
    <scope>NUCLEOTIDE SEQUENCE [LARGE SCALE GENOMIC DNA]</scope>
    <source>
        <strain evidence="3 4">DSM 29526</strain>
    </source>
</reference>
<dbReference type="OrthoDB" id="5416147at2"/>